<keyword evidence="2" id="KW-0677">Repeat</keyword>
<dbReference type="InterPro" id="IPR036869">
    <property type="entry name" value="J_dom_sf"/>
</dbReference>
<evidence type="ECO:0000256" key="7">
    <source>
        <dbReference type="SAM" id="SignalP"/>
    </source>
</evidence>
<evidence type="ECO:0000256" key="3">
    <source>
        <dbReference type="ARBA" id="ARBA00022771"/>
    </source>
</evidence>
<evidence type="ECO:0000256" key="6">
    <source>
        <dbReference type="PROSITE-ProRule" id="PRU00546"/>
    </source>
</evidence>
<keyword evidence="3 6" id="KW-0863">Zinc-finger</keyword>
<reference evidence="10" key="1">
    <citation type="journal article" date="2014" name="Genome Announc.">
        <title>Genome sequence of the yeast Cyberlindnera fabianii (Hansenula fabianii).</title>
        <authorList>
            <person name="Freel K.C."/>
            <person name="Sarilar V."/>
            <person name="Neuveglise C."/>
            <person name="Devillers H."/>
            <person name="Friedrich A."/>
            <person name="Schacherer J."/>
        </authorList>
    </citation>
    <scope>NUCLEOTIDE SEQUENCE</scope>
    <source>
        <strain evidence="10">YJS4271</strain>
    </source>
</reference>
<dbReference type="CDD" id="cd06257">
    <property type="entry name" value="DnaJ"/>
    <property type="match status" value="1"/>
</dbReference>
<dbReference type="GO" id="GO:0009408">
    <property type="term" value="P:response to heat"/>
    <property type="evidence" value="ECO:0007669"/>
    <property type="project" value="InterPro"/>
</dbReference>
<evidence type="ECO:0000259" key="8">
    <source>
        <dbReference type="PROSITE" id="PS50076"/>
    </source>
</evidence>
<dbReference type="AlphaFoldDB" id="A0A061ARZ5"/>
<dbReference type="HAMAP" id="MF_01152">
    <property type="entry name" value="DnaJ"/>
    <property type="match status" value="1"/>
</dbReference>
<sequence>MQLRLFALFVIFIASVFADVDYYKVLGVSRSASNKEIKSAYRNLSKKYHPDKNPGDDEAHHKFIEVGEAYDVLGDEEKKSTYDRFGSEAVKNGGNGGGGHHDPFGGFDPFGGMFGGGHGRQRGGKPRGRNTEVTLDVSLRDFFKGKEVDFSVMMQNVCGHCSGTGSDDGKDHQCSACNGSGVKTVRRQLAPGMFQQMQTTCDKCSGRGKTYKTPCKQCGGHGVERGRREYKVWVDPGVPRDHTHVLKGEGDQSPDWIAGDLYCRFVERSKENWGYRRREQNLYRTEPLTLKEALAGGWTREIPHFDDENVTISKKAGETVMNGHVDIIKGKGMPLKDNTDEFGDLIIEYVVINPGGVSDKTKFIRDEL</sequence>
<dbReference type="GO" id="GO:0030544">
    <property type="term" value="F:Hsp70 protein binding"/>
    <property type="evidence" value="ECO:0007669"/>
    <property type="project" value="InterPro"/>
</dbReference>
<dbReference type="VEuPathDB" id="FungiDB:BON22_2292"/>
<dbReference type="GO" id="GO:0005524">
    <property type="term" value="F:ATP binding"/>
    <property type="evidence" value="ECO:0007669"/>
    <property type="project" value="InterPro"/>
</dbReference>
<feature type="signal peptide" evidence="7">
    <location>
        <begin position="1"/>
        <end position="18"/>
    </location>
</feature>
<keyword evidence="4 6" id="KW-0862">Zinc</keyword>
<evidence type="ECO:0000256" key="4">
    <source>
        <dbReference type="ARBA" id="ARBA00022833"/>
    </source>
</evidence>
<dbReference type="Pfam" id="PF00684">
    <property type="entry name" value="DnaJ_CXXCXGXG"/>
    <property type="match status" value="1"/>
</dbReference>
<keyword evidence="5" id="KW-0143">Chaperone</keyword>
<dbReference type="SMART" id="SM00271">
    <property type="entry name" value="DnaJ"/>
    <property type="match status" value="1"/>
</dbReference>
<feature type="chain" id="PRO_5001598816" evidence="7">
    <location>
        <begin position="19"/>
        <end position="368"/>
    </location>
</feature>
<dbReference type="Gene3D" id="2.10.230.10">
    <property type="entry name" value="Heat shock protein DnaJ, cysteine-rich domain"/>
    <property type="match status" value="1"/>
</dbReference>
<organism evidence="10">
    <name type="scientific">Cyberlindnera fabianii</name>
    <name type="common">Yeast</name>
    <name type="synonym">Hansenula fabianii</name>
    <dbReference type="NCBI Taxonomy" id="36022"/>
    <lineage>
        <taxon>Eukaryota</taxon>
        <taxon>Fungi</taxon>
        <taxon>Dikarya</taxon>
        <taxon>Ascomycota</taxon>
        <taxon>Saccharomycotina</taxon>
        <taxon>Saccharomycetes</taxon>
        <taxon>Phaffomycetales</taxon>
        <taxon>Phaffomycetaceae</taxon>
        <taxon>Cyberlindnera</taxon>
    </lineage>
</organism>
<dbReference type="Pfam" id="PF01556">
    <property type="entry name" value="DnaJ_C"/>
    <property type="match status" value="1"/>
</dbReference>
<dbReference type="PROSITE" id="PS51188">
    <property type="entry name" value="ZF_CR"/>
    <property type="match status" value="1"/>
</dbReference>
<dbReference type="PROSITE" id="PS50076">
    <property type="entry name" value="DNAJ_2"/>
    <property type="match status" value="1"/>
</dbReference>
<dbReference type="PhylomeDB" id="A0A061ARZ5"/>
<dbReference type="CDD" id="cd10719">
    <property type="entry name" value="DnaJ_zf"/>
    <property type="match status" value="1"/>
</dbReference>
<dbReference type="GO" id="GO:0008270">
    <property type="term" value="F:zinc ion binding"/>
    <property type="evidence" value="ECO:0007669"/>
    <property type="project" value="UniProtKB-KW"/>
</dbReference>
<dbReference type="Pfam" id="PF00226">
    <property type="entry name" value="DnaJ"/>
    <property type="match status" value="1"/>
</dbReference>
<dbReference type="InterPro" id="IPR008971">
    <property type="entry name" value="HSP40/DnaJ_pept-bd"/>
</dbReference>
<dbReference type="InterPro" id="IPR001623">
    <property type="entry name" value="DnaJ_domain"/>
</dbReference>
<gene>
    <name evidence="10" type="ORF">CYFA0S_04e00672g</name>
</gene>
<evidence type="ECO:0000256" key="5">
    <source>
        <dbReference type="ARBA" id="ARBA00023186"/>
    </source>
</evidence>
<evidence type="ECO:0000256" key="2">
    <source>
        <dbReference type="ARBA" id="ARBA00022737"/>
    </source>
</evidence>
<feature type="domain" description="J" evidence="8">
    <location>
        <begin position="21"/>
        <end position="86"/>
    </location>
</feature>
<dbReference type="SUPFAM" id="SSF49493">
    <property type="entry name" value="HSP40/DnaJ peptide-binding domain"/>
    <property type="match status" value="2"/>
</dbReference>
<dbReference type="OrthoDB" id="550424at2759"/>
<dbReference type="Gene3D" id="1.10.287.110">
    <property type="entry name" value="DnaJ domain"/>
    <property type="match status" value="1"/>
</dbReference>
<feature type="zinc finger region" description="CR-type" evidence="6">
    <location>
        <begin position="145"/>
        <end position="227"/>
    </location>
</feature>
<dbReference type="PROSITE" id="PS00636">
    <property type="entry name" value="DNAJ_1"/>
    <property type="match status" value="1"/>
</dbReference>
<dbReference type="EMBL" id="LK052889">
    <property type="protein sequence ID" value="CDR39934.1"/>
    <property type="molecule type" value="Genomic_DNA"/>
</dbReference>
<dbReference type="SUPFAM" id="SSF57938">
    <property type="entry name" value="DnaJ/Hsp40 cysteine-rich domain"/>
    <property type="match status" value="1"/>
</dbReference>
<dbReference type="InterPro" id="IPR018253">
    <property type="entry name" value="DnaJ_domain_CS"/>
</dbReference>
<protein>
    <submittedName>
        <fullName evidence="10">CYFA0S04e00672g1_1</fullName>
    </submittedName>
</protein>
<keyword evidence="7" id="KW-0732">Signal</keyword>
<dbReference type="Gene3D" id="2.60.260.20">
    <property type="entry name" value="Urease metallochaperone UreE, N-terminal domain"/>
    <property type="match status" value="2"/>
</dbReference>
<dbReference type="PANTHER" id="PTHR43888">
    <property type="entry name" value="DNAJ-LIKE-2, ISOFORM A-RELATED"/>
    <property type="match status" value="1"/>
</dbReference>
<accession>A0A061ARZ5</accession>
<evidence type="ECO:0000256" key="1">
    <source>
        <dbReference type="ARBA" id="ARBA00022723"/>
    </source>
</evidence>
<dbReference type="PRINTS" id="PR00625">
    <property type="entry name" value="JDOMAIN"/>
</dbReference>
<dbReference type="GO" id="GO:0051082">
    <property type="term" value="F:unfolded protein binding"/>
    <property type="evidence" value="ECO:0007669"/>
    <property type="project" value="InterPro"/>
</dbReference>
<dbReference type="InterPro" id="IPR044713">
    <property type="entry name" value="DNJA1/2-like"/>
</dbReference>
<dbReference type="FunFam" id="2.10.230.10:FF:000001">
    <property type="entry name" value="DnaJ subfamily A member 2"/>
    <property type="match status" value="1"/>
</dbReference>
<dbReference type="GO" id="GO:0072655">
    <property type="term" value="P:establishment of protein localization to mitochondrion"/>
    <property type="evidence" value="ECO:0007669"/>
    <property type="project" value="UniProtKB-ARBA"/>
</dbReference>
<dbReference type="InterPro" id="IPR002939">
    <property type="entry name" value="DnaJ_C"/>
</dbReference>
<feature type="domain" description="CR-type" evidence="9">
    <location>
        <begin position="145"/>
        <end position="227"/>
    </location>
</feature>
<dbReference type="InterPro" id="IPR036410">
    <property type="entry name" value="HSP_DnaJ_Cys-rich_dom_sf"/>
</dbReference>
<dbReference type="GO" id="GO:0001671">
    <property type="term" value="F:ATPase activator activity"/>
    <property type="evidence" value="ECO:0007669"/>
    <property type="project" value="UniProtKB-ARBA"/>
</dbReference>
<evidence type="ECO:0000313" key="10">
    <source>
        <dbReference type="EMBL" id="CDR39934.1"/>
    </source>
</evidence>
<dbReference type="CDD" id="cd10747">
    <property type="entry name" value="DnaJ_C"/>
    <property type="match status" value="1"/>
</dbReference>
<evidence type="ECO:0000259" key="9">
    <source>
        <dbReference type="PROSITE" id="PS51188"/>
    </source>
</evidence>
<dbReference type="SUPFAM" id="SSF46565">
    <property type="entry name" value="Chaperone J-domain"/>
    <property type="match status" value="1"/>
</dbReference>
<dbReference type="InterPro" id="IPR012724">
    <property type="entry name" value="DnaJ"/>
</dbReference>
<keyword evidence="1 6" id="KW-0479">Metal-binding</keyword>
<name>A0A061ARZ5_CYBFA</name>
<dbReference type="GO" id="GO:0006457">
    <property type="term" value="P:protein folding"/>
    <property type="evidence" value="ECO:0007669"/>
    <property type="project" value="InterPro"/>
</dbReference>
<dbReference type="InterPro" id="IPR001305">
    <property type="entry name" value="HSP_DnaJ_Cys-rich_dom"/>
</dbReference>
<proteinExistence type="inferred from homology"/>